<dbReference type="Proteomes" id="UP001428341">
    <property type="component" value="Unassembled WGS sequence"/>
</dbReference>
<dbReference type="EMBL" id="JBCGBO010000004">
    <property type="protein sequence ID" value="KAK9209394.1"/>
    <property type="molecule type" value="Genomic_DNA"/>
</dbReference>
<evidence type="ECO:0000256" key="1">
    <source>
        <dbReference type="SAM" id="MobiDB-lite"/>
    </source>
</evidence>
<feature type="compositionally biased region" description="Basic residues" evidence="1">
    <location>
        <begin position="39"/>
        <end position="48"/>
    </location>
</feature>
<protein>
    <submittedName>
        <fullName evidence="2">Uncharacterized protein</fullName>
    </submittedName>
</protein>
<evidence type="ECO:0000313" key="3">
    <source>
        <dbReference type="Proteomes" id="UP001428341"/>
    </source>
</evidence>
<accession>A0AAP0QMY9</accession>
<reference evidence="2 3" key="1">
    <citation type="submission" date="2024-05" db="EMBL/GenBank/DDBJ databases">
        <title>Haplotype-resolved chromosome-level genome assembly of Huyou (Citrus changshanensis).</title>
        <authorList>
            <person name="Miao C."/>
            <person name="Chen W."/>
            <person name="Wu Y."/>
            <person name="Wang L."/>
            <person name="Zhao S."/>
            <person name="Grierson D."/>
            <person name="Xu C."/>
            <person name="Chen K."/>
        </authorList>
    </citation>
    <scope>NUCLEOTIDE SEQUENCE [LARGE SCALE GENOMIC DNA]</scope>
    <source>
        <strain evidence="2">01-14</strain>
        <tissue evidence="2">Leaf</tissue>
    </source>
</reference>
<evidence type="ECO:0000313" key="2">
    <source>
        <dbReference type="EMBL" id="KAK9209394.1"/>
    </source>
</evidence>
<gene>
    <name evidence="2" type="ORF">WN944_001760</name>
</gene>
<sequence>MAKTHAPCALRIGLFQLPTRTAVSGLFMYHTPRNLARISRPRRKKRKEKKEGKEGNGRKGDLYVVEVVEEERKEMSGLLGDEFRGGEKWRGSTRLLLLDEVVLKEDTRENTTPTLELLKCRLTLFYDYWQMN</sequence>
<keyword evidence="3" id="KW-1185">Reference proteome</keyword>
<comment type="caution">
    <text evidence="2">The sequence shown here is derived from an EMBL/GenBank/DDBJ whole genome shotgun (WGS) entry which is preliminary data.</text>
</comment>
<organism evidence="2 3">
    <name type="scientific">Citrus x changshan-huyou</name>
    <dbReference type="NCBI Taxonomy" id="2935761"/>
    <lineage>
        <taxon>Eukaryota</taxon>
        <taxon>Viridiplantae</taxon>
        <taxon>Streptophyta</taxon>
        <taxon>Embryophyta</taxon>
        <taxon>Tracheophyta</taxon>
        <taxon>Spermatophyta</taxon>
        <taxon>Magnoliopsida</taxon>
        <taxon>eudicotyledons</taxon>
        <taxon>Gunneridae</taxon>
        <taxon>Pentapetalae</taxon>
        <taxon>rosids</taxon>
        <taxon>malvids</taxon>
        <taxon>Sapindales</taxon>
        <taxon>Rutaceae</taxon>
        <taxon>Aurantioideae</taxon>
        <taxon>Citrus</taxon>
    </lineage>
</organism>
<dbReference type="AlphaFoldDB" id="A0AAP0QMY9"/>
<feature type="region of interest" description="Disordered" evidence="1">
    <location>
        <begin position="37"/>
        <end position="57"/>
    </location>
</feature>
<proteinExistence type="predicted"/>
<name>A0AAP0QMY9_9ROSI</name>